<dbReference type="Gene3D" id="2.40.30.170">
    <property type="match status" value="1"/>
</dbReference>
<evidence type="ECO:0000259" key="5">
    <source>
        <dbReference type="Pfam" id="PF25917"/>
    </source>
</evidence>
<dbReference type="InterPro" id="IPR006143">
    <property type="entry name" value="RND_pump_MFP"/>
</dbReference>
<feature type="domain" description="Multidrug resistance protein MdtA-like alpha-helical hairpin" evidence="4">
    <location>
        <begin position="130"/>
        <end position="199"/>
    </location>
</feature>
<dbReference type="Pfam" id="PF25876">
    <property type="entry name" value="HH_MFP_RND"/>
    <property type="match status" value="1"/>
</dbReference>
<sequence length="425" mass="44857">MNMISRIEPAEGATAPAALKARFSRLSRWQRGGLVLLPIAILAAGGMKLSGGGNEAVAAPGPTMVTVASPLLREVNEWDDYVGRFAPSRSVEIRPRVSGEVTAVHFHDGDIVKAGQLLFTIDPRPFTAALAEARANAASARSSLALARADLGRATRLIADEAVSAGEVDALRARVQAAEAALAAADARIRARALDVEWTQIRAPITGRISDRRVDPGNQVAGAEGNSGSLLTTVNALDPIYFSFDGSEALFLKAQRARRDGGTAPVEVRLQDEAEHRWKGRLDFTDNSLDSRSGTIRGRAILSNPDYFLTPGMFGNMRLGSGAPVRALLVPDAAIQTDQARKIVMVVDTTGKVAARPIELGSVIDGLRVVRSGLTPKDRVVIGNALAVLPGMAVTTKTGRIMPERSEIASAAAPVPLAGEATFAR</sequence>
<evidence type="ECO:0000256" key="1">
    <source>
        <dbReference type="ARBA" id="ARBA00004196"/>
    </source>
</evidence>
<evidence type="ECO:0000313" key="8">
    <source>
        <dbReference type="EMBL" id="WCT71851.1"/>
    </source>
</evidence>
<comment type="subcellular location">
    <subcellularLocation>
        <location evidence="1">Cell envelope</location>
    </subcellularLocation>
</comment>
<organism evidence="8 9">
    <name type="scientific">Sphingomonas naphthae</name>
    <dbReference type="NCBI Taxonomy" id="1813468"/>
    <lineage>
        <taxon>Bacteria</taxon>
        <taxon>Pseudomonadati</taxon>
        <taxon>Pseudomonadota</taxon>
        <taxon>Alphaproteobacteria</taxon>
        <taxon>Sphingomonadales</taxon>
        <taxon>Sphingomonadaceae</taxon>
        <taxon>Sphingomonas</taxon>
    </lineage>
</organism>
<dbReference type="Pfam" id="PF25944">
    <property type="entry name" value="Beta-barrel_RND"/>
    <property type="match status" value="1"/>
</dbReference>
<dbReference type="EMBL" id="CP117411">
    <property type="protein sequence ID" value="WCT71851.1"/>
    <property type="molecule type" value="Genomic_DNA"/>
</dbReference>
<feature type="domain" description="Multidrug resistance protein MdtA-like C-terminal permuted SH3" evidence="7">
    <location>
        <begin position="327"/>
        <end position="384"/>
    </location>
</feature>
<dbReference type="Gene3D" id="2.40.50.100">
    <property type="match status" value="1"/>
</dbReference>
<dbReference type="Gene3D" id="1.10.287.470">
    <property type="entry name" value="Helix hairpin bin"/>
    <property type="match status" value="1"/>
</dbReference>
<name>A0ABY7TF23_9SPHN</name>
<dbReference type="Pfam" id="PF25917">
    <property type="entry name" value="BSH_RND"/>
    <property type="match status" value="1"/>
</dbReference>
<feature type="domain" description="Multidrug resistance protein MdtA-like barrel-sandwich hybrid" evidence="5">
    <location>
        <begin position="89"/>
        <end position="224"/>
    </location>
</feature>
<evidence type="ECO:0000259" key="6">
    <source>
        <dbReference type="Pfam" id="PF25944"/>
    </source>
</evidence>
<keyword evidence="3" id="KW-0175">Coiled coil</keyword>
<dbReference type="Pfam" id="PF25967">
    <property type="entry name" value="RND-MFP_C"/>
    <property type="match status" value="1"/>
</dbReference>
<proteinExistence type="inferred from homology"/>
<evidence type="ECO:0000259" key="7">
    <source>
        <dbReference type="Pfam" id="PF25967"/>
    </source>
</evidence>
<dbReference type="NCBIfam" id="TIGR01730">
    <property type="entry name" value="RND_mfp"/>
    <property type="match status" value="1"/>
</dbReference>
<evidence type="ECO:0000256" key="3">
    <source>
        <dbReference type="SAM" id="Coils"/>
    </source>
</evidence>
<dbReference type="RefSeq" id="WP_273685798.1">
    <property type="nucleotide sequence ID" value="NZ_CP117411.1"/>
</dbReference>
<evidence type="ECO:0000313" key="9">
    <source>
        <dbReference type="Proteomes" id="UP001220395"/>
    </source>
</evidence>
<dbReference type="InterPro" id="IPR058626">
    <property type="entry name" value="MdtA-like_b-barrel"/>
</dbReference>
<dbReference type="PANTHER" id="PTHR30158:SF24">
    <property type="entry name" value="HLYD FAMILY SECRETION PROTEIN"/>
    <property type="match status" value="1"/>
</dbReference>
<dbReference type="SUPFAM" id="SSF111369">
    <property type="entry name" value="HlyD-like secretion proteins"/>
    <property type="match status" value="1"/>
</dbReference>
<dbReference type="Gene3D" id="2.40.420.20">
    <property type="match status" value="1"/>
</dbReference>
<comment type="similarity">
    <text evidence="2">Belongs to the membrane fusion protein (MFP) (TC 8.A.1) family.</text>
</comment>
<feature type="coiled-coil region" evidence="3">
    <location>
        <begin position="130"/>
        <end position="188"/>
    </location>
</feature>
<reference evidence="8 9" key="1">
    <citation type="submission" date="2023-02" db="EMBL/GenBank/DDBJ databases">
        <title>Genome sequence of Sphingomonas naphthae.</title>
        <authorList>
            <person name="Kim S."/>
            <person name="Heo J."/>
            <person name="Kwon S.-W."/>
        </authorList>
    </citation>
    <scope>NUCLEOTIDE SEQUENCE [LARGE SCALE GENOMIC DNA]</scope>
    <source>
        <strain evidence="8 9">KACC 18716</strain>
    </source>
</reference>
<feature type="domain" description="Multidrug resistance protein MdtA-like beta-barrel" evidence="6">
    <location>
        <begin position="239"/>
        <end position="320"/>
    </location>
</feature>
<dbReference type="InterPro" id="IPR058625">
    <property type="entry name" value="MdtA-like_BSH"/>
</dbReference>
<dbReference type="InterPro" id="IPR058627">
    <property type="entry name" value="MdtA-like_C"/>
</dbReference>
<dbReference type="PANTHER" id="PTHR30158">
    <property type="entry name" value="ACRA/E-RELATED COMPONENT OF DRUG EFFLUX TRANSPORTER"/>
    <property type="match status" value="1"/>
</dbReference>
<accession>A0ABY7TF23</accession>
<dbReference type="Proteomes" id="UP001220395">
    <property type="component" value="Chromosome"/>
</dbReference>
<evidence type="ECO:0000259" key="4">
    <source>
        <dbReference type="Pfam" id="PF25876"/>
    </source>
</evidence>
<gene>
    <name evidence="8" type="ORF">PQ455_09305</name>
</gene>
<dbReference type="InterPro" id="IPR058624">
    <property type="entry name" value="MdtA-like_HH"/>
</dbReference>
<protein>
    <submittedName>
        <fullName evidence="8">Efflux RND transporter periplasmic adaptor subunit</fullName>
    </submittedName>
</protein>
<keyword evidence="9" id="KW-1185">Reference proteome</keyword>
<evidence type="ECO:0000256" key="2">
    <source>
        <dbReference type="ARBA" id="ARBA00009477"/>
    </source>
</evidence>